<dbReference type="GO" id="GO:0008360">
    <property type="term" value="P:regulation of cell shape"/>
    <property type="evidence" value="ECO:0007669"/>
    <property type="project" value="UniProtKB-KW"/>
</dbReference>
<dbReference type="Pfam" id="PF13083">
    <property type="entry name" value="KH_KhpA-B"/>
    <property type="match status" value="1"/>
</dbReference>
<keyword evidence="3" id="KW-0961">Cell wall biogenesis/degradation</keyword>
<dbReference type="GO" id="GO:0005737">
    <property type="term" value="C:cytoplasm"/>
    <property type="evidence" value="ECO:0007669"/>
    <property type="project" value="UniProtKB-SubCell"/>
</dbReference>
<dbReference type="GO" id="GO:0003723">
    <property type="term" value="F:RNA binding"/>
    <property type="evidence" value="ECO:0007669"/>
    <property type="project" value="UniProtKB-UniRule"/>
</dbReference>
<gene>
    <name evidence="3" type="primary">khpA</name>
    <name evidence="4" type="ORF">GYA27_04090</name>
</gene>
<accession>A0A7X9DL30</accession>
<name>A0A7X9DL30_UNCKA</name>
<dbReference type="GO" id="GO:0071555">
    <property type="term" value="P:cell wall organization"/>
    <property type="evidence" value="ECO:0007669"/>
    <property type="project" value="UniProtKB-KW"/>
</dbReference>
<dbReference type="Gene3D" id="3.30.300.20">
    <property type="match status" value="1"/>
</dbReference>
<dbReference type="CDD" id="cd22533">
    <property type="entry name" value="KH-II_YlqC-like"/>
    <property type="match status" value="1"/>
</dbReference>
<evidence type="ECO:0000313" key="4">
    <source>
        <dbReference type="EMBL" id="NMB70352.1"/>
    </source>
</evidence>
<dbReference type="PANTHER" id="PTHR34654">
    <property type="entry name" value="UPF0109 PROTEIN SCO5592"/>
    <property type="match status" value="1"/>
</dbReference>
<proteinExistence type="inferred from homology"/>
<keyword evidence="1 3" id="KW-0963">Cytoplasm</keyword>
<comment type="caution">
    <text evidence="4">The sequence shown here is derived from an EMBL/GenBank/DDBJ whole genome shotgun (WGS) entry which is preliminary data.</text>
</comment>
<keyword evidence="3" id="KW-0133">Cell shape</keyword>
<keyword evidence="3" id="KW-0143">Chaperone</keyword>
<evidence type="ECO:0000256" key="3">
    <source>
        <dbReference type="HAMAP-Rule" id="MF_00088"/>
    </source>
</evidence>
<comment type="subunit">
    <text evidence="3">Forms a complex with KhpB.</text>
</comment>
<comment type="similarity">
    <text evidence="3">Belongs to the KhpA RNA-binding protein family.</text>
</comment>
<dbReference type="AlphaFoldDB" id="A0A7X9DL30"/>
<dbReference type="SUPFAM" id="SSF54814">
    <property type="entry name" value="Prokaryotic type KH domain (KH-domain type II)"/>
    <property type="match status" value="1"/>
</dbReference>
<dbReference type="InterPro" id="IPR009019">
    <property type="entry name" value="KH_sf_prok-type"/>
</dbReference>
<dbReference type="PANTHER" id="PTHR34654:SF1">
    <property type="entry name" value="RNA-BINDING PROTEIN KHPA"/>
    <property type="match status" value="1"/>
</dbReference>
<dbReference type="InterPro" id="IPR015946">
    <property type="entry name" value="KH_dom-like_a/b"/>
</dbReference>
<dbReference type="InterPro" id="IPR020627">
    <property type="entry name" value="KhpA"/>
</dbReference>
<dbReference type="EMBL" id="JAAZNL010000050">
    <property type="protein sequence ID" value="NMB70352.1"/>
    <property type="molecule type" value="Genomic_DNA"/>
</dbReference>
<evidence type="ECO:0000256" key="1">
    <source>
        <dbReference type="ARBA" id="ARBA00022490"/>
    </source>
</evidence>
<dbReference type="Proteomes" id="UP000526033">
    <property type="component" value="Unassembled WGS sequence"/>
</dbReference>
<evidence type="ECO:0000256" key="2">
    <source>
        <dbReference type="ARBA" id="ARBA00022884"/>
    </source>
</evidence>
<sequence length="84" mass="9707">MKSFIEYLVKEIVKHPEDVSVSQEDVQGTQIYTINVNNEDMGLVIGKQGRTIRSIRDLTKAKAIKENVRIRIELHEDTLEQPQE</sequence>
<protein>
    <recommendedName>
        <fullName evidence="3">RNA-binding protein KhpA</fullName>
    </recommendedName>
    <alternativeName>
        <fullName evidence="3">KH-domain protein A</fullName>
    </alternativeName>
</protein>
<evidence type="ECO:0000313" key="5">
    <source>
        <dbReference type="Proteomes" id="UP000526033"/>
    </source>
</evidence>
<comment type="subcellular location">
    <subcellularLocation>
        <location evidence="3">Cytoplasm</location>
    </subcellularLocation>
</comment>
<dbReference type="GO" id="GO:0009252">
    <property type="term" value="P:peptidoglycan biosynthetic process"/>
    <property type="evidence" value="ECO:0007669"/>
    <property type="project" value="UniProtKB-UniRule"/>
</dbReference>
<dbReference type="HAMAP" id="MF_00088">
    <property type="entry name" value="KhpA"/>
    <property type="match status" value="1"/>
</dbReference>
<organism evidence="4 5">
    <name type="scientific">candidate division WWE3 bacterium</name>
    <dbReference type="NCBI Taxonomy" id="2053526"/>
    <lineage>
        <taxon>Bacteria</taxon>
        <taxon>Katanobacteria</taxon>
    </lineage>
</organism>
<dbReference type="PROSITE" id="PS50084">
    <property type="entry name" value="KH_TYPE_1"/>
    <property type="match status" value="1"/>
</dbReference>
<comment type="function">
    <text evidence="3">A probable RNA chaperone. Forms a complex with KhpB which binds to cellular RNA and controls its expression. Plays a role in peptidoglycan (PG) homeostasis and cell length regulation.</text>
</comment>
<keyword evidence="2 3" id="KW-0694">RNA-binding</keyword>
<reference evidence="4 5" key="1">
    <citation type="journal article" date="2020" name="Biotechnol. Biofuels">
        <title>New insights from the biogas microbiome by comprehensive genome-resolved metagenomics of nearly 1600 species originating from multiple anaerobic digesters.</title>
        <authorList>
            <person name="Campanaro S."/>
            <person name="Treu L."/>
            <person name="Rodriguez-R L.M."/>
            <person name="Kovalovszki A."/>
            <person name="Ziels R.M."/>
            <person name="Maus I."/>
            <person name="Zhu X."/>
            <person name="Kougias P.G."/>
            <person name="Basile A."/>
            <person name="Luo G."/>
            <person name="Schluter A."/>
            <person name="Konstantinidis K.T."/>
            <person name="Angelidaki I."/>
        </authorList>
    </citation>
    <scope>NUCLEOTIDE SEQUENCE [LARGE SCALE GENOMIC DNA]</scope>
    <source>
        <strain evidence="4">AS27yjCOA_165</strain>
    </source>
</reference>